<name>A0A1G2PDH2_9BACT</name>
<keyword evidence="1" id="KW-1133">Transmembrane helix</keyword>
<dbReference type="Proteomes" id="UP000178869">
    <property type="component" value="Unassembled WGS sequence"/>
</dbReference>
<evidence type="ECO:0000313" key="3">
    <source>
        <dbReference type="Proteomes" id="UP000178869"/>
    </source>
</evidence>
<protein>
    <submittedName>
        <fullName evidence="2">Uncharacterized protein</fullName>
    </submittedName>
</protein>
<accession>A0A1G2PDH2</accession>
<keyword evidence="1" id="KW-0472">Membrane</keyword>
<organism evidence="2 3">
    <name type="scientific">Candidatus Terrybacteria bacterium RIFCSPHIGHO2_01_FULL_43_35</name>
    <dbReference type="NCBI Taxonomy" id="1802361"/>
    <lineage>
        <taxon>Bacteria</taxon>
        <taxon>Candidatus Terryibacteriota</taxon>
    </lineage>
</organism>
<sequence length="341" mass="36882">MKNMFTLKSLFKRFLKRKQVRQSPLEEINTMITSIKYHSPDSGSLILMLAVSLVFFYLAQIGYIPFSGQRPSATSVNTPASGIDKNLEAVVFPTKGITVAARWGDAIGKLVDAGVIDQDKFTATMEQDGTALTIEELAILGGDDGIKNRQLVFTAANSRFMVDALWALGLAQESKVLLEGPMKGTDTASLASTGGWTLGKKDAMSYYGKFNLLNLNDADQERVLQITSQIYRPCCGNSTAFPDCNHGMAMLGLVELMISQEASDNQIFEAAKAANAFWFPDSTLELAAYFQTIKNISWQKVSPVTAVSAEYASSQGAQKINQALQEQGTLPQARGGGSCGA</sequence>
<evidence type="ECO:0000256" key="1">
    <source>
        <dbReference type="SAM" id="Phobius"/>
    </source>
</evidence>
<dbReference type="EMBL" id="MHSR01000016">
    <property type="protein sequence ID" value="OHA46374.1"/>
    <property type="molecule type" value="Genomic_DNA"/>
</dbReference>
<feature type="transmembrane region" description="Helical" evidence="1">
    <location>
        <begin position="45"/>
        <end position="66"/>
    </location>
</feature>
<proteinExistence type="predicted"/>
<gene>
    <name evidence="2" type="ORF">A2828_00280</name>
</gene>
<reference evidence="2 3" key="1">
    <citation type="journal article" date="2016" name="Nat. Commun.">
        <title>Thousands of microbial genomes shed light on interconnected biogeochemical processes in an aquifer system.</title>
        <authorList>
            <person name="Anantharaman K."/>
            <person name="Brown C.T."/>
            <person name="Hug L.A."/>
            <person name="Sharon I."/>
            <person name="Castelle C.J."/>
            <person name="Probst A.J."/>
            <person name="Thomas B.C."/>
            <person name="Singh A."/>
            <person name="Wilkins M.J."/>
            <person name="Karaoz U."/>
            <person name="Brodie E.L."/>
            <person name="Williams K.H."/>
            <person name="Hubbard S.S."/>
            <person name="Banfield J.F."/>
        </authorList>
    </citation>
    <scope>NUCLEOTIDE SEQUENCE [LARGE SCALE GENOMIC DNA]</scope>
</reference>
<dbReference type="AlphaFoldDB" id="A0A1G2PDH2"/>
<keyword evidence="1" id="KW-0812">Transmembrane</keyword>
<evidence type="ECO:0000313" key="2">
    <source>
        <dbReference type="EMBL" id="OHA46374.1"/>
    </source>
</evidence>
<comment type="caution">
    <text evidence="2">The sequence shown here is derived from an EMBL/GenBank/DDBJ whole genome shotgun (WGS) entry which is preliminary data.</text>
</comment>